<evidence type="ECO:0000313" key="2">
    <source>
        <dbReference type="Proteomes" id="UP000789405"/>
    </source>
</evidence>
<name>A0A9N9CWG1_9GLOM</name>
<organism evidence="1 2">
    <name type="scientific">Dentiscutata erythropus</name>
    <dbReference type="NCBI Taxonomy" id="1348616"/>
    <lineage>
        <taxon>Eukaryota</taxon>
        <taxon>Fungi</taxon>
        <taxon>Fungi incertae sedis</taxon>
        <taxon>Mucoromycota</taxon>
        <taxon>Glomeromycotina</taxon>
        <taxon>Glomeromycetes</taxon>
        <taxon>Diversisporales</taxon>
        <taxon>Gigasporaceae</taxon>
        <taxon>Dentiscutata</taxon>
    </lineage>
</organism>
<sequence length="92" mass="10412">MQEMNQKSTPWIRLGHHLGQNSKNILIQNDSAVVSGFGLAKSLSNSMSNTSFGFEHFGPPHCLKNYCECGKESNIYRFEEIIEDIFNSTENI</sequence>
<dbReference type="Proteomes" id="UP000789405">
    <property type="component" value="Unassembled WGS sequence"/>
</dbReference>
<protein>
    <submittedName>
        <fullName evidence="1">5490_t:CDS:1</fullName>
    </submittedName>
</protein>
<accession>A0A9N9CWG1</accession>
<dbReference type="EMBL" id="CAJVPY010004340">
    <property type="protein sequence ID" value="CAG8616489.1"/>
    <property type="molecule type" value="Genomic_DNA"/>
</dbReference>
<proteinExistence type="predicted"/>
<comment type="caution">
    <text evidence="1">The sequence shown here is derived from an EMBL/GenBank/DDBJ whole genome shotgun (WGS) entry which is preliminary data.</text>
</comment>
<evidence type="ECO:0000313" key="1">
    <source>
        <dbReference type="EMBL" id="CAG8616489.1"/>
    </source>
</evidence>
<dbReference type="OrthoDB" id="4062651at2759"/>
<gene>
    <name evidence="1" type="ORF">DERYTH_LOCUS8414</name>
</gene>
<reference evidence="1" key="1">
    <citation type="submission" date="2021-06" db="EMBL/GenBank/DDBJ databases">
        <authorList>
            <person name="Kallberg Y."/>
            <person name="Tangrot J."/>
            <person name="Rosling A."/>
        </authorList>
    </citation>
    <scope>NUCLEOTIDE SEQUENCE</scope>
    <source>
        <strain evidence="1">MA453B</strain>
    </source>
</reference>
<dbReference type="AlphaFoldDB" id="A0A9N9CWG1"/>
<keyword evidence="2" id="KW-1185">Reference proteome</keyword>